<keyword evidence="3" id="KW-1003">Cell membrane</keyword>
<dbReference type="PANTHER" id="PTHR32024:SF1">
    <property type="entry name" value="KTR SYSTEM POTASSIUM UPTAKE PROTEIN B"/>
    <property type="match status" value="1"/>
</dbReference>
<evidence type="ECO:0000256" key="7">
    <source>
        <dbReference type="ARBA" id="ARBA00023136"/>
    </source>
</evidence>
<organism evidence="9 10">
    <name type="scientific">Haloechinothrix salitolerans</name>
    <dbReference type="NCBI Taxonomy" id="926830"/>
    <lineage>
        <taxon>Bacteria</taxon>
        <taxon>Bacillati</taxon>
        <taxon>Actinomycetota</taxon>
        <taxon>Actinomycetes</taxon>
        <taxon>Pseudonocardiales</taxon>
        <taxon>Pseudonocardiaceae</taxon>
        <taxon>Haloechinothrix</taxon>
    </lineage>
</organism>
<evidence type="ECO:0000256" key="5">
    <source>
        <dbReference type="ARBA" id="ARBA00022989"/>
    </source>
</evidence>
<dbReference type="Pfam" id="PF02386">
    <property type="entry name" value="TrkH"/>
    <property type="match status" value="1"/>
</dbReference>
<proteinExistence type="predicted"/>
<sequence>MTATLSPLLQPLRRLRRGRAATRRRAHPSRALFVGFALAIALGATLLMLPIATESGVSTPFTVALFTATSAVCVTGLIVVDTPEHWSTFGEIVILVLFQVGGLGIMTAASVLGLLVSRRFGLRLQLTAHAERRTLGIADLKRILINVVKISLLIEAILTVVLTARLALGHGAPFGEALYTGLFHAVSAFNHAGFSLYSDSLTRFVSDPWITVPIMTAVILGGLGFPVLFELARNARNPRQWSLHSKITVLTTVALLVVGFGAILAVEWSNPDTMGPLGVGGKLLAGLFASVTSRSAGFNTVDTAAMEPATLMVLDVLMFIGGGSGGTAGGIKVTTFALLAFVILAEVRGEPSVHVMGRRLPAEVQRQALTIALLGVGLVMVSTITLLNMTDYDLDRVLFEVISAFATCGLSTGITGDLPPAGTLLLTALMFLGRLGPITAAAALALRDRPRKYELPEDRPIVG</sequence>
<feature type="transmembrane region" description="Helical" evidence="8">
    <location>
        <begin position="243"/>
        <end position="266"/>
    </location>
</feature>
<keyword evidence="2" id="KW-0813">Transport</keyword>
<reference evidence="10" key="1">
    <citation type="journal article" date="2019" name="Int. J. Syst. Evol. Microbiol.">
        <title>The Global Catalogue of Microorganisms (GCM) 10K type strain sequencing project: providing services to taxonomists for standard genome sequencing and annotation.</title>
        <authorList>
            <consortium name="The Broad Institute Genomics Platform"/>
            <consortium name="The Broad Institute Genome Sequencing Center for Infectious Disease"/>
            <person name="Wu L."/>
            <person name="Ma J."/>
        </authorList>
    </citation>
    <scope>NUCLEOTIDE SEQUENCE [LARGE SCALE GENOMIC DNA]</scope>
    <source>
        <strain evidence="10">KCTC 32255</strain>
    </source>
</reference>
<feature type="transmembrane region" description="Helical" evidence="8">
    <location>
        <begin position="92"/>
        <end position="116"/>
    </location>
</feature>
<name>A0ABW2C3Q7_9PSEU</name>
<evidence type="ECO:0000256" key="6">
    <source>
        <dbReference type="ARBA" id="ARBA00023065"/>
    </source>
</evidence>
<dbReference type="RefSeq" id="WP_345399099.1">
    <property type="nucleotide sequence ID" value="NZ_BAABLA010000082.1"/>
</dbReference>
<keyword evidence="6" id="KW-0406">Ion transport</keyword>
<feature type="transmembrane region" description="Helical" evidence="8">
    <location>
        <begin position="143"/>
        <end position="168"/>
    </location>
</feature>
<evidence type="ECO:0000313" key="10">
    <source>
        <dbReference type="Proteomes" id="UP001596337"/>
    </source>
</evidence>
<feature type="transmembrane region" description="Helical" evidence="8">
    <location>
        <begin position="424"/>
        <end position="446"/>
    </location>
</feature>
<comment type="subcellular location">
    <subcellularLocation>
        <location evidence="1">Cell membrane</location>
        <topology evidence="1">Multi-pass membrane protein</topology>
    </subcellularLocation>
</comment>
<keyword evidence="4 8" id="KW-0812">Transmembrane</keyword>
<evidence type="ECO:0000256" key="1">
    <source>
        <dbReference type="ARBA" id="ARBA00004651"/>
    </source>
</evidence>
<gene>
    <name evidence="9" type="ORF">ACFQGD_20310</name>
</gene>
<feature type="transmembrane region" description="Helical" evidence="8">
    <location>
        <begin position="316"/>
        <end position="347"/>
    </location>
</feature>
<dbReference type="InterPro" id="IPR003445">
    <property type="entry name" value="Cat_transpt"/>
</dbReference>
<dbReference type="PANTHER" id="PTHR32024">
    <property type="entry name" value="TRK SYSTEM POTASSIUM UPTAKE PROTEIN TRKG-RELATED"/>
    <property type="match status" value="1"/>
</dbReference>
<feature type="transmembrane region" description="Helical" evidence="8">
    <location>
        <begin position="368"/>
        <end position="389"/>
    </location>
</feature>
<feature type="transmembrane region" description="Helical" evidence="8">
    <location>
        <begin position="177"/>
        <end position="197"/>
    </location>
</feature>
<comment type="caution">
    <text evidence="9">The sequence shown here is derived from an EMBL/GenBank/DDBJ whole genome shotgun (WGS) entry which is preliminary data.</text>
</comment>
<feature type="transmembrane region" description="Helical" evidence="8">
    <location>
        <begin position="31"/>
        <end position="52"/>
    </location>
</feature>
<keyword evidence="5 8" id="KW-1133">Transmembrane helix</keyword>
<evidence type="ECO:0000256" key="2">
    <source>
        <dbReference type="ARBA" id="ARBA00022448"/>
    </source>
</evidence>
<feature type="transmembrane region" description="Helical" evidence="8">
    <location>
        <begin position="58"/>
        <end position="80"/>
    </location>
</feature>
<protein>
    <submittedName>
        <fullName evidence="9">TrkH family potassium uptake protein</fullName>
    </submittedName>
</protein>
<evidence type="ECO:0000313" key="9">
    <source>
        <dbReference type="EMBL" id="MFC6869484.1"/>
    </source>
</evidence>
<keyword evidence="10" id="KW-1185">Reference proteome</keyword>
<keyword evidence="7 8" id="KW-0472">Membrane</keyword>
<evidence type="ECO:0000256" key="8">
    <source>
        <dbReference type="SAM" id="Phobius"/>
    </source>
</evidence>
<dbReference type="EMBL" id="JBHSXX010000001">
    <property type="protein sequence ID" value="MFC6869484.1"/>
    <property type="molecule type" value="Genomic_DNA"/>
</dbReference>
<evidence type="ECO:0000256" key="3">
    <source>
        <dbReference type="ARBA" id="ARBA00022475"/>
    </source>
</evidence>
<feature type="transmembrane region" description="Helical" evidence="8">
    <location>
        <begin position="209"/>
        <end position="231"/>
    </location>
</feature>
<dbReference type="Proteomes" id="UP001596337">
    <property type="component" value="Unassembled WGS sequence"/>
</dbReference>
<evidence type="ECO:0000256" key="4">
    <source>
        <dbReference type="ARBA" id="ARBA00022692"/>
    </source>
</evidence>
<accession>A0ABW2C3Q7</accession>